<dbReference type="Proteomes" id="UP000217790">
    <property type="component" value="Unassembled WGS sequence"/>
</dbReference>
<organism evidence="1 2">
    <name type="scientific">Armillaria gallica</name>
    <name type="common">Bulbous honey fungus</name>
    <name type="synonym">Armillaria bulbosa</name>
    <dbReference type="NCBI Taxonomy" id="47427"/>
    <lineage>
        <taxon>Eukaryota</taxon>
        <taxon>Fungi</taxon>
        <taxon>Dikarya</taxon>
        <taxon>Basidiomycota</taxon>
        <taxon>Agaricomycotina</taxon>
        <taxon>Agaricomycetes</taxon>
        <taxon>Agaricomycetidae</taxon>
        <taxon>Agaricales</taxon>
        <taxon>Marasmiineae</taxon>
        <taxon>Physalacriaceae</taxon>
        <taxon>Armillaria</taxon>
    </lineage>
</organism>
<sequence length="313" mass="34722">MQAAAGPPRYDSLKSSRRAPTVPAFVVVFLAAFIAARSTVQTSENITASQASTSSFLEQLQIESLVHLSYAESLELIHDKDIERCDSPQAYHDDYHYYDEQNIYSAVRDSQESHATSPHKHLANDYVVGDGDEVYDAYTVGTHCPVPTAFVSPVPDEPIRPVGKAPILRSAVTNSYSRPVRPTLLGRVSSWAGRPETKGPRTERTEQSFKYSSPTSSLSFACTAITSVHRFLIFTFKALGVHLTLPHFDIVVGYRWSGRGSLLVESPLMGTATKHPTSLPVNHQYFSGEHKSFLFEIWIEFIVPLLSLSPLLH</sequence>
<evidence type="ECO:0000313" key="1">
    <source>
        <dbReference type="EMBL" id="PBK98976.1"/>
    </source>
</evidence>
<dbReference type="AlphaFoldDB" id="A0A2H3EI95"/>
<name>A0A2H3EI95_ARMGA</name>
<keyword evidence="2" id="KW-1185">Reference proteome</keyword>
<proteinExistence type="predicted"/>
<accession>A0A2H3EI95</accession>
<gene>
    <name evidence="1" type="ORF">ARMGADRAFT_1124087</name>
</gene>
<dbReference type="InParanoid" id="A0A2H3EI95"/>
<evidence type="ECO:0000313" key="2">
    <source>
        <dbReference type="Proteomes" id="UP000217790"/>
    </source>
</evidence>
<reference evidence="2" key="1">
    <citation type="journal article" date="2017" name="Nat. Ecol. Evol.">
        <title>Genome expansion and lineage-specific genetic innovations in the forest pathogenic fungi Armillaria.</title>
        <authorList>
            <person name="Sipos G."/>
            <person name="Prasanna A.N."/>
            <person name="Walter M.C."/>
            <person name="O'Connor E."/>
            <person name="Balint B."/>
            <person name="Krizsan K."/>
            <person name="Kiss B."/>
            <person name="Hess J."/>
            <person name="Varga T."/>
            <person name="Slot J."/>
            <person name="Riley R."/>
            <person name="Boka B."/>
            <person name="Rigling D."/>
            <person name="Barry K."/>
            <person name="Lee J."/>
            <person name="Mihaltcheva S."/>
            <person name="LaButti K."/>
            <person name="Lipzen A."/>
            <person name="Waldron R."/>
            <person name="Moloney N.M."/>
            <person name="Sperisen C."/>
            <person name="Kredics L."/>
            <person name="Vagvoelgyi C."/>
            <person name="Patrignani A."/>
            <person name="Fitzpatrick D."/>
            <person name="Nagy I."/>
            <person name="Doyle S."/>
            <person name="Anderson J.B."/>
            <person name="Grigoriev I.V."/>
            <person name="Gueldener U."/>
            <person name="Muensterkoetter M."/>
            <person name="Nagy L.G."/>
        </authorList>
    </citation>
    <scope>NUCLEOTIDE SEQUENCE [LARGE SCALE GENOMIC DNA]</scope>
    <source>
        <strain evidence="2">Ar21-2</strain>
    </source>
</reference>
<dbReference type="EMBL" id="KZ293647">
    <property type="protein sequence ID" value="PBK98976.1"/>
    <property type="molecule type" value="Genomic_DNA"/>
</dbReference>
<protein>
    <submittedName>
        <fullName evidence="1">Uncharacterized protein</fullName>
    </submittedName>
</protein>